<keyword evidence="2 5" id="KW-0456">Lyase</keyword>
<keyword evidence="1 5" id="KW-0846">Cobalamin</keyword>
<accession>A0ABS9HP09</accession>
<proteinExistence type="inferred from homology"/>
<comment type="subcellular location">
    <subcellularLocation>
        <location evidence="5">Bacterial microcompartment</location>
    </subcellularLocation>
</comment>
<dbReference type="Proteomes" id="UP001200604">
    <property type="component" value="Unassembled WGS sequence"/>
</dbReference>
<comment type="function">
    <text evidence="5">Catalyzes the deamination of various vicinal amino-alcohols to oxo compounds. Allows this organism to utilize ethanolamine as the sole source of nitrogen and carbon in the presence of external vitamin B12.</text>
</comment>
<dbReference type="Gene3D" id="3.40.50.11240">
    <property type="entry name" value="Ethanolamine ammonia-lyase light chain (EutC)"/>
    <property type="match status" value="1"/>
</dbReference>
<evidence type="ECO:0000256" key="5">
    <source>
        <dbReference type="HAMAP-Rule" id="MF_00601"/>
    </source>
</evidence>
<comment type="similarity">
    <text evidence="5">Belongs to the EutC family.</text>
</comment>
<dbReference type="InterPro" id="IPR042255">
    <property type="entry name" value="EutC_N"/>
</dbReference>
<evidence type="ECO:0000256" key="1">
    <source>
        <dbReference type="ARBA" id="ARBA00022628"/>
    </source>
</evidence>
<feature type="compositionally biased region" description="Polar residues" evidence="6">
    <location>
        <begin position="1"/>
        <end position="11"/>
    </location>
</feature>
<keyword evidence="8" id="KW-1185">Reference proteome</keyword>
<feature type="region of interest" description="Disordered" evidence="6">
    <location>
        <begin position="1"/>
        <end position="31"/>
    </location>
</feature>
<keyword evidence="4 5" id="KW-1283">Bacterial microcompartment</keyword>
<comment type="catalytic activity">
    <reaction evidence="5">
        <text>ethanolamine = acetaldehyde + NH4(+)</text>
        <dbReference type="Rhea" id="RHEA:15313"/>
        <dbReference type="ChEBI" id="CHEBI:15343"/>
        <dbReference type="ChEBI" id="CHEBI:28938"/>
        <dbReference type="ChEBI" id="CHEBI:57603"/>
        <dbReference type="EC" id="4.3.1.7"/>
    </reaction>
</comment>
<feature type="binding site" evidence="5">
    <location>
        <position position="206"/>
    </location>
    <ligand>
        <name>adenosylcob(III)alamin</name>
        <dbReference type="ChEBI" id="CHEBI:18408"/>
    </ligand>
</feature>
<comment type="cofactor">
    <cofactor evidence="5">
        <name>adenosylcob(III)alamin</name>
        <dbReference type="ChEBI" id="CHEBI:18408"/>
    </cofactor>
    <text evidence="5">Binds between the large and small subunits.</text>
</comment>
<dbReference type="GO" id="GO:0008851">
    <property type="term" value="F:ethanolamine ammonia-lyase activity"/>
    <property type="evidence" value="ECO:0007669"/>
    <property type="project" value="UniProtKB-EC"/>
</dbReference>
<feature type="binding site" evidence="5">
    <location>
        <position position="235"/>
    </location>
    <ligand>
        <name>adenosylcob(III)alamin</name>
        <dbReference type="ChEBI" id="CHEBI:18408"/>
    </ligand>
</feature>
<feature type="compositionally biased region" description="Polar residues" evidence="6">
    <location>
        <begin position="74"/>
        <end position="91"/>
    </location>
</feature>
<dbReference type="HAMAP" id="MF_00601">
    <property type="entry name" value="EutC"/>
    <property type="match status" value="1"/>
</dbReference>
<sequence>MTGQLDVTTTGGEAGRAKDGNRAKDDHRPDAWARVRDLTTARIGLGRHGAAQPTSSKLSFAAAHAAARDAVHSGDSNGTGDAGSSGTTNGLSFLADAPLVRSRAEDRSEYLRRPDLGRLPNDDDLKKLPTREAGWDVGIVMADGLSPDALSYHGKATEEALRDALHRICPELSIAPTVRADQARVALGDHIAHAMNMRVVVVIIGERPGLSVPYSLGMYITYNASPGTTDERRNCISNIHPPDGLSYDHAAFTAADLISKMMELGKSGATLKATRHAISS</sequence>
<dbReference type="InterPro" id="IPR009246">
    <property type="entry name" value="EutC"/>
</dbReference>
<dbReference type="RefSeq" id="WP_082089993.1">
    <property type="nucleotide sequence ID" value="NZ_JAGSNY010000004.1"/>
</dbReference>
<gene>
    <name evidence="5 7" type="primary">eutC</name>
    <name evidence="7" type="ORF">L3H44_10320</name>
</gene>
<dbReference type="NCBIfam" id="NF003971">
    <property type="entry name" value="PRK05465.1"/>
    <property type="match status" value="1"/>
</dbReference>
<dbReference type="PIRSF" id="PIRSF018982">
    <property type="entry name" value="EutC"/>
    <property type="match status" value="1"/>
</dbReference>
<comment type="caution">
    <text evidence="7">The sequence shown here is derived from an EMBL/GenBank/DDBJ whole genome shotgun (WGS) entry which is preliminary data.</text>
</comment>
<evidence type="ECO:0000313" key="7">
    <source>
        <dbReference type="EMBL" id="MCF6774791.1"/>
    </source>
</evidence>
<dbReference type="EC" id="4.3.1.7" evidence="5"/>
<dbReference type="Pfam" id="PF05985">
    <property type="entry name" value="EutC"/>
    <property type="match status" value="1"/>
</dbReference>
<keyword evidence="3 5" id="KW-0170">Cobalt</keyword>
<dbReference type="InterPro" id="IPR042251">
    <property type="entry name" value="EutC_C"/>
</dbReference>
<evidence type="ECO:0000256" key="2">
    <source>
        <dbReference type="ARBA" id="ARBA00023239"/>
    </source>
</evidence>
<feature type="region of interest" description="Disordered" evidence="6">
    <location>
        <begin position="71"/>
        <end position="92"/>
    </location>
</feature>
<dbReference type="Gene3D" id="1.10.30.40">
    <property type="entry name" value="Ethanolamine ammonia-lyase light chain (EutC), N-terminal domain"/>
    <property type="match status" value="1"/>
</dbReference>
<evidence type="ECO:0000313" key="8">
    <source>
        <dbReference type="Proteomes" id="UP001200604"/>
    </source>
</evidence>
<evidence type="ECO:0000256" key="3">
    <source>
        <dbReference type="ARBA" id="ARBA00023285"/>
    </source>
</evidence>
<dbReference type="PANTHER" id="PTHR39330:SF1">
    <property type="entry name" value="ETHANOLAMINE AMMONIA-LYASE SMALL SUBUNIT"/>
    <property type="match status" value="1"/>
</dbReference>
<comment type="subunit">
    <text evidence="5">The basic unit is a heterodimer which dimerizes to form tetramers. The heterotetramers trimerize; 6 large subunits form a core ring with 6 small subunits projecting outwards.</text>
</comment>
<reference evidence="7 8" key="1">
    <citation type="submission" date="2022-01" db="EMBL/GenBank/DDBJ databases">
        <title>Identification and Characterization of Corynebacterium sp.</title>
        <authorList>
            <person name="Luo Q."/>
            <person name="Qu P."/>
            <person name="Chen Q."/>
        </authorList>
    </citation>
    <scope>NUCLEOTIDE SEQUENCE [LARGE SCALE GENOMIC DNA]</scope>
    <source>
        <strain evidence="7 8">MC-12</strain>
    </source>
</reference>
<evidence type="ECO:0000256" key="6">
    <source>
        <dbReference type="SAM" id="MobiDB-lite"/>
    </source>
</evidence>
<evidence type="ECO:0000256" key="4">
    <source>
        <dbReference type="ARBA" id="ARBA00024446"/>
    </source>
</evidence>
<feature type="compositionally biased region" description="Basic and acidic residues" evidence="6">
    <location>
        <begin position="15"/>
        <end position="31"/>
    </location>
</feature>
<protein>
    <recommendedName>
        <fullName evidence="5">Ethanolamine ammonia-lyase small subunit</fullName>
        <shortName evidence="5">EAL small subunit</shortName>
        <ecNumber evidence="5">4.3.1.7</ecNumber>
    </recommendedName>
</protein>
<comment type="pathway">
    <text evidence="5">Amine and polyamine degradation; ethanolamine degradation.</text>
</comment>
<dbReference type="EMBL" id="JAKJKU010000005">
    <property type="protein sequence ID" value="MCF6774791.1"/>
    <property type="molecule type" value="Genomic_DNA"/>
</dbReference>
<organism evidence="7 8">
    <name type="scientific">Corynebacterium parakroppenstedtii</name>
    <dbReference type="NCBI Taxonomy" id="2828363"/>
    <lineage>
        <taxon>Bacteria</taxon>
        <taxon>Bacillati</taxon>
        <taxon>Actinomycetota</taxon>
        <taxon>Actinomycetes</taxon>
        <taxon>Mycobacteriales</taxon>
        <taxon>Corynebacteriaceae</taxon>
        <taxon>Corynebacterium</taxon>
    </lineage>
</organism>
<dbReference type="GeneID" id="92727783"/>
<dbReference type="PANTHER" id="PTHR39330">
    <property type="entry name" value="ETHANOLAMINE AMMONIA-LYASE LIGHT CHAIN"/>
    <property type="match status" value="1"/>
</dbReference>
<feature type="binding site" evidence="5">
    <location>
        <position position="185"/>
    </location>
    <ligand>
        <name>adenosylcob(III)alamin</name>
        <dbReference type="ChEBI" id="CHEBI:18408"/>
    </ligand>
</feature>
<name>A0ABS9HP09_9CORY</name>